<dbReference type="NCBIfam" id="NF000642">
    <property type="entry name" value="PRK00024.1"/>
    <property type="match status" value="1"/>
</dbReference>
<keyword evidence="3" id="KW-0378">Hydrolase</keyword>
<evidence type="ECO:0000256" key="5">
    <source>
        <dbReference type="ARBA" id="ARBA00023049"/>
    </source>
</evidence>
<dbReference type="GO" id="GO:0008237">
    <property type="term" value="F:metallopeptidase activity"/>
    <property type="evidence" value="ECO:0007669"/>
    <property type="project" value="UniProtKB-KW"/>
</dbReference>
<keyword evidence="4" id="KW-0862">Zinc</keyword>
<evidence type="ECO:0000256" key="4">
    <source>
        <dbReference type="ARBA" id="ARBA00022833"/>
    </source>
</evidence>
<keyword evidence="1" id="KW-0645">Protease</keyword>
<dbReference type="Pfam" id="PF04002">
    <property type="entry name" value="RadC"/>
    <property type="match status" value="1"/>
</dbReference>
<dbReference type="PROSITE" id="PS01302">
    <property type="entry name" value="UPF0758"/>
    <property type="match status" value="1"/>
</dbReference>
<dbReference type="GO" id="GO:0006508">
    <property type="term" value="P:proteolysis"/>
    <property type="evidence" value="ECO:0007669"/>
    <property type="project" value="UniProtKB-KW"/>
</dbReference>
<dbReference type="InterPro" id="IPR001405">
    <property type="entry name" value="UPF0758"/>
</dbReference>
<keyword evidence="9" id="KW-1185">Reference proteome</keyword>
<dbReference type="EMBL" id="CP000356">
    <property type="protein sequence ID" value="ABF52787.1"/>
    <property type="molecule type" value="Genomic_DNA"/>
</dbReference>
<evidence type="ECO:0000256" key="6">
    <source>
        <dbReference type="RuleBase" id="RU003797"/>
    </source>
</evidence>
<keyword evidence="2" id="KW-0479">Metal-binding</keyword>
<dbReference type="InterPro" id="IPR037518">
    <property type="entry name" value="MPN"/>
</dbReference>
<dbReference type="Gene3D" id="3.40.140.10">
    <property type="entry name" value="Cytidine Deaminase, domain 2"/>
    <property type="match status" value="1"/>
</dbReference>
<sequence>MVPRPHPAQDNNAGNRVSLQQTGPLCHLVVLLPLSAPDKAVIPGSMGDSETPDHVGHRARLRSRLLEDADGLADYELVEYLLALAIPRRDTKPLAKALLREFGSLAQLVSADPESLRRVDGLGDTGIAALKIVQASSLRLLKGEFRDKPLLSSWDALLDWLRADMGPIDVERVRILYLNSRNMLIRDELASEGSIDQSAIYVREVIRRALELGASAIIIVHNHPSGSPEPSRQDIAVTREIAEAGTRLGIVLHDHIIVAGSDYRSFRALGLL</sequence>
<dbReference type="Gene3D" id="1.10.150.20">
    <property type="entry name" value="5' to 3' exonuclease, C-terminal subdomain"/>
    <property type="match status" value="1"/>
</dbReference>
<dbReference type="eggNOG" id="COG2003">
    <property type="taxonomic scope" value="Bacteria"/>
</dbReference>
<dbReference type="PANTHER" id="PTHR30471:SF3">
    <property type="entry name" value="UPF0758 PROTEIN YEES-RELATED"/>
    <property type="match status" value="1"/>
</dbReference>
<name>Q1GU85_SPHAL</name>
<dbReference type="CDD" id="cd08071">
    <property type="entry name" value="MPN_DUF2466"/>
    <property type="match status" value="1"/>
</dbReference>
<dbReference type="Proteomes" id="UP000006578">
    <property type="component" value="Chromosome"/>
</dbReference>
<organism evidence="8 9">
    <name type="scientific">Sphingopyxis alaskensis (strain DSM 13593 / LMG 18877 / RB2256)</name>
    <name type="common">Sphingomonas alaskensis</name>
    <dbReference type="NCBI Taxonomy" id="317655"/>
    <lineage>
        <taxon>Bacteria</taxon>
        <taxon>Pseudomonadati</taxon>
        <taxon>Pseudomonadota</taxon>
        <taxon>Alphaproteobacteria</taxon>
        <taxon>Sphingomonadales</taxon>
        <taxon>Sphingomonadaceae</taxon>
        <taxon>Sphingopyxis</taxon>
    </lineage>
</organism>
<dbReference type="InterPro" id="IPR010994">
    <property type="entry name" value="RuvA_2-like"/>
</dbReference>
<accession>Q1GU85</accession>
<comment type="similarity">
    <text evidence="6">Belongs to the UPF0758 family.</text>
</comment>
<dbReference type="NCBIfam" id="TIGR00608">
    <property type="entry name" value="radc"/>
    <property type="match status" value="1"/>
</dbReference>
<dbReference type="AlphaFoldDB" id="Q1GU85"/>
<dbReference type="PROSITE" id="PS50249">
    <property type="entry name" value="MPN"/>
    <property type="match status" value="1"/>
</dbReference>
<dbReference type="HOGENOM" id="CLU_073529_0_0_5"/>
<dbReference type="STRING" id="317655.Sala_1070"/>
<evidence type="ECO:0000259" key="7">
    <source>
        <dbReference type="PROSITE" id="PS50249"/>
    </source>
</evidence>
<reference evidence="8 9" key="1">
    <citation type="journal article" date="2009" name="Proc. Natl. Acad. Sci. U.S.A.">
        <title>The genomic basis of trophic strategy in marine bacteria.</title>
        <authorList>
            <person name="Lauro F.M."/>
            <person name="McDougald D."/>
            <person name="Thomas T."/>
            <person name="Williams T.J."/>
            <person name="Egan S."/>
            <person name="Rice S."/>
            <person name="DeMaere M.Z."/>
            <person name="Ting L."/>
            <person name="Ertan H."/>
            <person name="Johnson J."/>
            <person name="Ferriera S."/>
            <person name="Lapidus A."/>
            <person name="Anderson I."/>
            <person name="Kyrpides N."/>
            <person name="Munk A.C."/>
            <person name="Detter C."/>
            <person name="Han C.S."/>
            <person name="Brown M.V."/>
            <person name="Robb F.T."/>
            <person name="Kjelleberg S."/>
            <person name="Cavicchioli R."/>
        </authorList>
    </citation>
    <scope>NUCLEOTIDE SEQUENCE [LARGE SCALE GENOMIC DNA]</scope>
    <source>
        <strain evidence="9">DSM 13593 / LMG 18877 / RB2256</strain>
    </source>
</reference>
<evidence type="ECO:0000313" key="8">
    <source>
        <dbReference type="EMBL" id="ABF52787.1"/>
    </source>
</evidence>
<evidence type="ECO:0000256" key="1">
    <source>
        <dbReference type="ARBA" id="ARBA00022670"/>
    </source>
</evidence>
<gene>
    <name evidence="8" type="ordered locus">Sala_1070</name>
</gene>
<evidence type="ECO:0000256" key="2">
    <source>
        <dbReference type="ARBA" id="ARBA00022723"/>
    </source>
</evidence>
<protein>
    <submittedName>
        <fullName evidence="8">DNA repair protein RadC</fullName>
    </submittedName>
</protein>
<evidence type="ECO:0000313" key="9">
    <source>
        <dbReference type="Proteomes" id="UP000006578"/>
    </source>
</evidence>
<dbReference type="SUPFAM" id="SSF102712">
    <property type="entry name" value="JAB1/MPN domain"/>
    <property type="match status" value="1"/>
</dbReference>
<dbReference type="PANTHER" id="PTHR30471">
    <property type="entry name" value="DNA REPAIR PROTEIN RADC"/>
    <property type="match status" value="1"/>
</dbReference>
<dbReference type="GO" id="GO:0046872">
    <property type="term" value="F:metal ion binding"/>
    <property type="evidence" value="ECO:0007669"/>
    <property type="project" value="UniProtKB-KW"/>
</dbReference>
<proteinExistence type="inferred from homology"/>
<keyword evidence="5" id="KW-0482">Metalloprotease</keyword>
<dbReference type="SUPFAM" id="SSF47781">
    <property type="entry name" value="RuvA domain 2-like"/>
    <property type="match status" value="1"/>
</dbReference>
<evidence type="ECO:0000256" key="3">
    <source>
        <dbReference type="ARBA" id="ARBA00022801"/>
    </source>
</evidence>
<feature type="domain" description="MPN" evidence="7">
    <location>
        <begin position="150"/>
        <end position="272"/>
    </location>
</feature>
<dbReference type="KEGG" id="sal:Sala_1070"/>
<dbReference type="InterPro" id="IPR025657">
    <property type="entry name" value="RadC_JAB"/>
</dbReference>
<dbReference type="InterPro" id="IPR020891">
    <property type="entry name" value="UPF0758_CS"/>
</dbReference>